<keyword evidence="1" id="KW-0812">Transmembrane</keyword>
<feature type="transmembrane region" description="Helical" evidence="1">
    <location>
        <begin position="82"/>
        <end position="101"/>
    </location>
</feature>
<organism evidence="2 3">
    <name type="scientific">Paraburkholderia silviterrae</name>
    <dbReference type="NCBI Taxonomy" id="2528715"/>
    <lineage>
        <taxon>Bacteria</taxon>
        <taxon>Pseudomonadati</taxon>
        <taxon>Pseudomonadota</taxon>
        <taxon>Betaproteobacteria</taxon>
        <taxon>Burkholderiales</taxon>
        <taxon>Burkholderiaceae</taxon>
        <taxon>Paraburkholderia</taxon>
    </lineage>
</organism>
<feature type="transmembrane region" description="Helical" evidence="1">
    <location>
        <begin position="55"/>
        <end position="75"/>
    </location>
</feature>
<evidence type="ECO:0000313" key="2">
    <source>
        <dbReference type="EMBL" id="TDG17284.1"/>
    </source>
</evidence>
<dbReference type="AlphaFoldDB" id="A0A4R5LYD4"/>
<accession>A0A4R5LYD4</accession>
<proteinExistence type="predicted"/>
<dbReference type="Proteomes" id="UP000295722">
    <property type="component" value="Unassembled WGS sequence"/>
</dbReference>
<dbReference type="RefSeq" id="WP_133200018.1">
    <property type="nucleotide sequence ID" value="NZ_JBHUCW010000026.1"/>
</dbReference>
<evidence type="ECO:0000256" key="1">
    <source>
        <dbReference type="SAM" id="Phobius"/>
    </source>
</evidence>
<feature type="transmembrane region" description="Helical" evidence="1">
    <location>
        <begin position="12"/>
        <end position="35"/>
    </location>
</feature>
<name>A0A4R5LYD4_9BURK</name>
<dbReference type="EMBL" id="SMRP01000047">
    <property type="protein sequence ID" value="TDG17284.1"/>
    <property type="molecule type" value="Genomic_DNA"/>
</dbReference>
<reference evidence="2 3" key="1">
    <citation type="submission" date="2019-03" db="EMBL/GenBank/DDBJ databases">
        <title>Paraburkholderia sp. 4M-K11, isolated from subtropical forest soil.</title>
        <authorList>
            <person name="Gao Z.-H."/>
            <person name="Qiu L.-H."/>
        </authorList>
    </citation>
    <scope>NUCLEOTIDE SEQUENCE [LARGE SCALE GENOMIC DNA]</scope>
    <source>
        <strain evidence="2 3">4M-K11</strain>
    </source>
</reference>
<feature type="transmembrane region" description="Helical" evidence="1">
    <location>
        <begin position="107"/>
        <end position="127"/>
    </location>
</feature>
<keyword evidence="1" id="KW-0472">Membrane</keyword>
<comment type="caution">
    <text evidence="2">The sequence shown here is derived from an EMBL/GenBank/DDBJ whole genome shotgun (WGS) entry which is preliminary data.</text>
</comment>
<keyword evidence="3" id="KW-1185">Reference proteome</keyword>
<keyword evidence="1" id="KW-1133">Transmembrane helix</keyword>
<protein>
    <recommendedName>
        <fullName evidence="4">DoxX-like protein</fullName>
    </recommendedName>
</protein>
<evidence type="ECO:0008006" key="4">
    <source>
        <dbReference type="Google" id="ProtNLM"/>
    </source>
</evidence>
<sequence>MTNKKSSRPILVWVISAYSAYSILAVALISVWVLSNVDSSPLAFIVAHAFSPVEWVLMGLHVALEFSAACALFTLRRFAFPLSFMALCITAVQTLMCLLNYSQEFIVATMPWMIFSWVVDIGICLYARNLRSRGVLA</sequence>
<evidence type="ECO:0000313" key="3">
    <source>
        <dbReference type="Proteomes" id="UP000295722"/>
    </source>
</evidence>
<gene>
    <name evidence="2" type="ORF">EYW47_38365</name>
</gene>